<feature type="transmembrane region" description="Helical" evidence="1">
    <location>
        <begin position="254"/>
        <end position="275"/>
    </location>
</feature>
<keyword evidence="1" id="KW-1133">Transmembrane helix</keyword>
<feature type="transmembrane region" description="Helical" evidence="1">
    <location>
        <begin position="121"/>
        <end position="142"/>
    </location>
</feature>
<dbReference type="RefSeq" id="WP_345266690.1">
    <property type="nucleotide sequence ID" value="NZ_BAABHB010000003.1"/>
</dbReference>
<feature type="transmembrane region" description="Helical" evidence="1">
    <location>
        <begin position="188"/>
        <end position="213"/>
    </location>
</feature>
<evidence type="ECO:0000256" key="1">
    <source>
        <dbReference type="SAM" id="Phobius"/>
    </source>
</evidence>
<comment type="caution">
    <text evidence="2">The sequence shown here is derived from an EMBL/GenBank/DDBJ whole genome shotgun (WGS) entry which is preliminary data.</text>
</comment>
<dbReference type="EMBL" id="BAABHB010000003">
    <property type="protein sequence ID" value="GAA4404020.1"/>
    <property type="molecule type" value="Genomic_DNA"/>
</dbReference>
<evidence type="ECO:0000313" key="2">
    <source>
        <dbReference type="EMBL" id="GAA4404020.1"/>
    </source>
</evidence>
<keyword evidence="1" id="KW-0472">Membrane</keyword>
<sequence length="416" mass="46189">MKETIKSNLHNPEELEFLYRENQLQFSNSFRDVYEEIRHEEIARFWQARLSYDLGQAKAIRWGSRQELGILILASLLAGLLAKLPNFLSVSNDFFYPRNIGFIVFPFLIGYFVWKRQADTATIAGLTGALLLAALYINFLPASNQSDTLLLACLHLPLFLWSLLGVAFSGITSKLSLRIAYIRYNGDLLVFTAVILLAGGLFTGLSIALFSLLNPQAPLFFRDNVVVFGLAAAPIVATYLTQANPELVGKVSPVIARLFSPLVLIMLVIYLIAVVATGKDPYNDREFLIIFNFLLIGVMAIIVFSIGGIPKQGTNTASTLVLLMLSGLTILVNLVALSAILFRLSEWGVTPNRMAVLGGNLLIFVHLLLLFTELVKVVRNKRALTDVESKVGAFLPAYALWAICVTFLFPVFFNFR</sequence>
<feature type="transmembrane region" description="Helical" evidence="1">
    <location>
        <begin position="393"/>
        <end position="413"/>
    </location>
</feature>
<protein>
    <submittedName>
        <fullName evidence="2">DUF4153 domain-containing protein</fullName>
    </submittedName>
</protein>
<feature type="transmembrane region" description="Helical" evidence="1">
    <location>
        <begin position="354"/>
        <end position="372"/>
    </location>
</feature>
<feature type="transmembrane region" description="Helical" evidence="1">
    <location>
        <begin position="94"/>
        <end position="114"/>
    </location>
</feature>
<feature type="transmembrane region" description="Helical" evidence="1">
    <location>
        <begin position="225"/>
        <end position="242"/>
    </location>
</feature>
<evidence type="ECO:0000313" key="3">
    <source>
        <dbReference type="Proteomes" id="UP001500936"/>
    </source>
</evidence>
<organism evidence="2 3">
    <name type="scientific">Nibrella viscosa</name>
    <dbReference type="NCBI Taxonomy" id="1084524"/>
    <lineage>
        <taxon>Bacteria</taxon>
        <taxon>Pseudomonadati</taxon>
        <taxon>Bacteroidota</taxon>
        <taxon>Cytophagia</taxon>
        <taxon>Cytophagales</taxon>
        <taxon>Spirosomataceae</taxon>
        <taxon>Nibrella</taxon>
    </lineage>
</organism>
<feature type="transmembrane region" description="Helical" evidence="1">
    <location>
        <begin position="68"/>
        <end position="88"/>
    </location>
</feature>
<accession>A0ABP8KC77</accession>
<proteinExistence type="predicted"/>
<feature type="transmembrane region" description="Helical" evidence="1">
    <location>
        <begin position="287"/>
        <end position="309"/>
    </location>
</feature>
<keyword evidence="1" id="KW-0812">Transmembrane</keyword>
<dbReference type="Proteomes" id="UP001500936">
    <property type="component" value="Unassembled WGS sequence"/>
</dbReference>
<gene>
    <name evidence="2" type="ORF">GCM10023187_20680</name>
</gene>
<feature type="transmembrane region" description="Helical" evidence="1">
    <location>
        <begin position="321"/>
        <end position="342"/>
    </location>
</feature>
<reference evidence="3" key="1">
    <citation type="journal article" date="2019" name="Int. J. Syst. Evol. Microbiol.">
        <title>The Global Catalogue of Microorganisms (GCM) 10K type strain sequencing project: providing services to taxonomists for standard genome sequencing and annotation.</title>
        <authorList>
            <consortium name="The Broad Institute Genomics Platform"/>
            <consortium name="The Broad Institute Genome Sequencing Center for Infectious Disease"/>
            <person name="Wu L."/>
            <person name="Ma J."/>
        </authorList>
    </citation>
    <scope>NUCLEOTIDE SEQUENCE [LARGE SCALE GENOMIC DNA]</scope>
    <source>
        <strain evidence="3">JCM 17925</strain>
    </source>
</reference>
<keyword evidence="3" id="KW-1185">Reference proteome</keyword>
<name>A0ABP8KC77_9BACT</name>